<organism evidence="3 4">
    <name type="scientific">Paenibacillus elgii</name>
    <dbReference type="NCBI Taxonomy" id="189691"/>
    <lineage>
        <taxon>Bacteria</taxon>
        <taxon>Bacillati</taxon>
        <taxon>Bacillota</taxon>
        <taxon>Bacilli</taxon>
        <taxon>Bacillales</taxon>
        <taxon>Paenibacillaceae</taxon>
        <taxon>Paenibacillus</taxon>
    </lineage>
</organism>
<dbReference type="SUPFAM" id="SSF52038">
    <property type="entry name" value="Barstar-related"/>
    <property type="match status" value="1"/>
</dbReference>
<dbReference type="AlphaFoldDB" id="A0A163VU25"/>
<reference evidence="4" key="1">
    <citation type="submission" date="2016-01" db="EMBL/GenBank/DDBJ databases">
        <title>Draft genome of Chromobacterium sp. F49.</title>
        <authorList>
            <person name="Hong K.W."/>
        </authorList>
    </citation>
    <scope>NUCLEOTIDE SEQUENCE [LARGE SCALE GENOMIC DNA]</scope>
    <source>
        <strain evidence="4">M63</strain>
    </source>
</reference>
<sequence length="92" mass="10862">MRDVLLDGRKIDNVGQLHAVLKEALELPEYYGNNLDALWDCLTGWVEMPLTIRWLHFQESEKKLGEYSNHLLLLFRDVEQEIEGFHLRLDPN</sequence>
<proteinExistence type="inferred from homology"/>
<dbReference type="RefSeq" id="WP_063184876.1">
    <property type="nucleotide sequence ID" value="NZ_LQRA01000072.1"/>
</dbReference>
<dbReference type="Pfam" id="PF01337">
    <property type="entry name" value="Barstar"/>
    <property type="match status" value="1"/>
</dbReference>
<dbReference type="InterPro" id="IPR035905">
    <property type="entry name" value="Barstar-like_sf"/>
</dbReference>
<feature type="domain" description="Barstar (barnase inhibitor)" evidence="2">
    <location>
        <begin position="1"/>
        <end position="83"/>
    </location>
</feature>
<comment type="caution">
    <text evidence="3">The sequence shown here is derived from an EMBL/GenBank/DDBJ whole genome shotgun (WGS) entry which is preliminary data.</text>
</comment>
<evidence type="ECO:0000313" key="3">
    <source>
        <dbReference type="EMBL" id="KZE75401.1"/>
    </source>
</evidence>
<comment type="similarity">
    <text evidence="1">Belongs to the barstar family.</text>
</comment>
<gene>
    <name evidence="3" type="ORF">AV654_26915</name>
</gene>
<dbReference type="OrthoDB" id="7575400at2"/>
<dbReference type="Proteomes" id="UP000076563">
    <property type="component" value="Unassembled WGS sequence"/>
</dbReference>
<accession>A0A163VU25</accession>
<dbReference type="EMBL" id="LQRA01000072">
    <property type="protein sequence ID" value="KZE75401.1"/>
    <property type="molecule type" value="Genomic_DNA"/>
</dbReference>
<evidence type="ECO:0000313" key="4">
    <source>
        <dbReference type="Proteomes" id="UP000076563"/>
    </source>
</evidence>
<evidence type="ECO:0000259" key="2">
    <source>
        <dbReference type="Pfam" id="PF01337"/>
    </source>
</evidence>
<dbReference type="Gene3D" id="3.30.370.10">
    <property type="entry name" value="Barstar-like"/>
    <property type="match status" value="1"/>
</dbReference>
<protein>
    <submittedName>
        <fullName evidence="3">Barnase inhibitor</fullName>
    </submittedName>
</protein>
<dbReference type="STRING" id="1007103.GCA_000213315_01349"/>
<name>A0A163VU25_9BACL</name>
<keyword evidence="4" id="KW-1185">Reference proteome</keyword>
<evidence type="ECO:0000256" key="1">
    <source>
        <dbReference type="ARBA" id="ARBA00006845"/>
    </source>
</evidence>
<dbReference type="CDD" id="cd05142">
    <property type="entry name" value="Barstar"/>
    <property type="match status" value="1"/>
</dbReference>
<dbReference type="InterPro" id="IPR000468">
    <property type="entry name" value="Barstar"/>
</dbReference>